<dbReference type="InterPro" id="IPR050250">
    <property type="entry name" value="Macrolide_Exporter_MacB"/>
</dbReference>
<dbReference type="PANTHER" id="PTHR30572:SF4">
    <property type="entry name" value="ABC TRANSPORTER PERMEASE YTRF"/>
    <property type="match status" value="1"/>
</dbReference>
<keyword evidence="9 14" id="KW-0472">Membrane</keyword>
<dbReference type="InterPro" id="IPR003838">
    <property type="entry name" value="ABC3_permease_C"/>
</dbReference>
<comment type="similarity">
    <text evidence="11">Belongs to the ABC-4 integral membrane protein family.</text>
</comment>
<dbReference type="GO" id="GO:0046677">
    <property type="term" value="P:response to antibiotic"/>
    <property type="evidence" value="ECO:0007669"/>
    <property type="project" value="UniProtKB-KW"/>
</dbReference>
<keyword evidence="6" id="KW-0547">Nucleotide-binding</keyword>
<dbReference type="InterPro" id="IPR003439">
    <property type="entry name" value="ABC_transporter-like_ATP-bd"/>
</dbReference>
<sequence length="653" mass="68663">MSAPLIALRGVSKTCRVGDATVDVLKDVDLDIEAGEFVAVIGPSGAGKSTLLHLLGCLDQPTRGSYRYRGREIAQLDVESLAQLRRETFGFVFQHYHLIGTASALENVELPSLYAGIARPERARRARALLSAFGLADRVEHRPTQLSGGQQQRVSIARALMNGGEVILADEPTGALDSQNGADIIATLRKLSERGHTIVLVTHDPAVAAHAQRVVEIRDGVITSDRRQHGRPVIPLDNAPMQPLASSSRPGASVQKVSEIGQAASMALRALLTNPFRSALTLLGIVIGVASVIAMMAVGDGARAAVLQRIASMGSNLMIVRPGAPNQRGANTAPTLTAEDAVEVAAHVHGVTAAIPEQYGNFTARRGDRDYQTTVNGTTPGFAPARQWTVARGTFFDAADEAHYATVAVLGVTVAHALFPDGRDPIGEYVLLDRVLFQVIGVMAKKGASQYGVDQDDVVLVPYTTASMRLTGKRALSAVTITVDDPTHIEDIEYAVMTLLIDRHKAVDFSVRDVAEIIATTREAQNTLTMMLGAIAAISLLVGGIGVMNIMLVTVTERTREIGVRVACGASRHHIRQQFMIESLAVSIVGGCCGVVLGLAGVASAGALGVPVEYAMAPIGIAVTCALATGLASGLFPAHKAASLDPVAALGAQ</sequence>
<evidence type="ECO:0000256" key="10">
    <source>
        <dbReference type="ARBA" id="ARBA00023251"/>
    </source>
</evidence>
<keyword evidence="3" id="KW-1003">Cell membrane</keyword>
<dbReference type="EMBL" id="JAURTK010000006">
    <property type="protein sequence ID" value="MDP9649654.1"/>
    <property type="molecule type" value="Genomic_DNA"/>
</dbReference>
<keyword evidence="5 14" id="KW-0812">Transmembrane</keyword>
<feature type="region of interest" description="Disordered" evidence="13">
    <location>
        <begin position="226"/>
        <end position="251"/>
    </location>
</feature>
<dbReference type="PROSITE" id="PS00211">
    <property type="entry name" value="ABC_TRANSPORTER_1"/>
    <property type="match status" value="1"/>
</dbReference>
<evidence type="ECO:0000256" key="12">
    <source>
        <dbReference type="ARBA" id="ARBA00038388"/>
    </source>
</evidence>
<comment type="similarity">
    <text evidence="12">Belongs to the ABC transporter superfamily. Macrolide exporter (TC 3.A.1.122) family.</text>
</comment>
<evidence type="ECO:0000256" key="14">
    <source>
        <dbReference type="SAM" id="Phobius"/>
    </source>
</evidence>
<evidence type="ECO:0000256" key="6">
    <source>
        <dbReference type="ARBA" id="ARBA00022741"/>
    </source>
</evidence>
<keyword evidence="16" id="KW-0378">Hydrolase</keyword>
<keyword evidence="10" id="KW-0046">Antibiotic resistance</keyword>
<dbReference type="SMART" id="SM00382">
    <property type="entry name" value="AAA"/>
    <property type="match status" value="1"/>
</dbReference>
<dbReference type="GO" id="GO:0005886">
    <property type="term" value="C:plasma membrane"/>
    <property type="evidence" value="ECO:0007669"/>
    <property type="project" value="UniProtKB-SubCell"/>
</dbReference>
<protein>
    <submittedName>
        <fullName evidence="16">Macrolide transport system ATP-binding/permease protein</fullName>
        <ecNumber evidence="16">3.6.3.-</ecNumber>
    </submittedName>
</protein>
<dbReference type="SUPFAM" id="SSF52540">
    <property type="entry name" value="P-loop containing nucleoside triphosphate hydrolases"/>
    <property type="match status" value="1"/>
</dbReference>
<keyword evidence="8 14" id="KW-1133">Transmembrane helix</keyword>
<dbReference type="Gene3D" id="3.40.50.300">
    <property type="entry name" value="P-loop containing nucleotide triphosphate hydrolases"/>
    <property type="match status" value="1"/>
</dbReference>
<name>A0AB73II71_9BURK</name>
<dbReference type="PROSITE" id="PS50893">
    <property type="entry name" value="ABC_TRANSPORTER_2"/>
    <property type="match status" value="1"/>
</dbReference>
<keyword evidence="2" id="KW-0813">Transport</keyword>
<dbReference type="GO" id="GO:0005524">
    <property type="term" value="F:ATP binding"/>
    <property type="evidence" value="ECO:0007669"/>
    <property type="project" value="UniProtKB-KW"/>
</dbReference>
<evidence type="ECO:0000313" key="16">
    <source>
        <dbReference type="EMBL" id="MDP9649654.1"/>
    </source>
</evidence>
<evidence type="ECO:0000256" key="1">
    <source>
        <dbReference type="ARBA" id="ARBA00004429"/>
    </source>
</evidence>
<comment type="subcellular location">
    <subcellularLocation>
        <location evidence="1">Cell inner membrane</location>
        <topology evidence="1">Multi-pass membrane protein</topology>
    </subcellularLocation>
</comment>
<dbReference type="AlphaFoldDB" id="A0AB73II71"/>
<comment type="caution">
    <text evidence="16">The sequence shown here is derived from an EMBL/GenBank/DDBJ whole genome shotgun (WGS) entry which is preliminary data.</text>
</comment>
<reference evidence="16" key="1">
    <citation type="submission" date="2023-07" db="EMBL/GenBank/DDBJ databases">
        <title>Sorghum-associated microbial communities from plants grown in Nebraska, USA.</title>
        <authorList>
            <person name="Schachtman D."/>
        </authorList>
    </citation>
    <scope>NUCLEOTIDE SEQUENCE</scope>
    <source>
        <strain evidence="16">DS1061</strain>
    </source>
</reference>
<dbReference type="CDD" id="cd03255">
    <property type="entry name" value="ABC_MJ0796_LolCDE_FtsE"/>
    <property type="match status" value="1"/>
</dbReference>
<feature type="transmembrane region" description="Helical" evidence="14">
    <location>
        <begin position="530"/>
        <end position="555"/>
    </location>
</feature>
<dbReference type="InterPro" id="IPR003593">
    <property type="entry name" value="AAA+_ATPase"/>
</dbReference>
<evidence type="ECO:0000259" key="15">
    <source>
        <dbReference type="PROSITE" id="PS50893"/>
    </source>
</evidence>
<dbReference type="InterPro" id="IPR017911">
    <property type="entry name" value="MacB-like_ATP-bd"/>
</dbReference>
<dbReference type="Pfam" id="PF12704">
    <property type="entry name" value="MacB_PCD"/>
    <property type="match status" value="1"/>
</dbReference>
<evidence type="ECO:0000313" key="17">
    <source>
        <dbReference type="Proteomes" id="UP001229486"/>
    </source>
</evidence>
<dbReference type="GO" id="GO:0022857">
    <property type="term" value="F:transmembrane transporter activity"/>
    <property type="evidence" value="ECO:0007669"/>
    <property type="project" value="UniProtKB-ARBA"/>
</dbReference>
<accession>A0AB73II71</accession>
<dbReference type="Pfam" id="PF00005">
    <property type="entry name" value="ABC_tran"/>
    <property type="match status" value="1"/>
</dbReference>
<feature type="domain" description="ABC transporter" evidence="15">
    <location>
        <begin position="6"/>
        <end position="244"/>
    </location>
</feature>
<evidence type="ECO:0000256" key="8">
    <source>
        <dbReference type="ARBA" id="ARBA00022989"/>
    </source>
</evidence>
<evidence type="ECO:0000256" key="4">
    <source>
        <dbReference type="ARBA" id="ARBA00022519"/>
    </source>
</evidence>
<evidence type="ECO:0000256" key="2">
    <source>
        <dbReference type="ARBA" id="ARBA00022448"/>
    </source>
</evidence>
<dbReference type="FunFam" id="3.40.50.300:FF:000032">
    <property type="entry name" value="Export ABC transporter ATP-binding protein"/>
    <property type="match status" value="1"/>
</dbReference>
<dbReference type="InterPro" id="IPR027417">
    <property type="entry name" value="P-loop_NTPase"/>
</dbReference>
<feature type="transmembrane region" description="Helical" evidence="14">
    <location>
        <begin position="584"/>
        <end position="608"/>
    </location>
</feature>
<evidence type="ECO:0000256" key="13">
    <source>
        <dbReference type="SAM" id="MobiDB-lite"/>
    </source>
</evidence>
<dbReference type="Pfam" id="PF02687">
    <property type="entry name" value="FtsX"/>
    <property type="match status" value="1"/>
</dbReference>
<evidence type="ECO:0000256" key="9">
    <source>
        <dbReference type="ARBA" id="ARBA00023136"/>
    </source>
</evidence>
<dbReference type="PANTHER" id="PTHR30572">
    <property type="entry name" value="MEMBRANE COMPONENT OF TRANSPORTER-RELATED"/>
    <property type="match status" value="1"/>
</dbReference>
<evidence type="ECO:0000256" key="5">
    <source>
        <dbReference type="ARBA" id="ARBA00022692"/>
    </source>
</evidence>
<keyword evidence="7 16" id="KW-0067">ATP-binding</keyword>
<dbReference type="Proteomes" id="UP001229486">
    <property type="component" value="Unassembled WGS sequence"/>
</dbReference>
<dbReference type="RefSeq" id="WP_392394934.1">
    <property type="nucleotide sequence ID" value="NZ_JAURTK010000006.1"/>
</dbReference>
<gene>
    <name evidence="16" type="ORF">J2793_005121</name>
</gene>
<evidence type="ECO:0000256" key="3">
    <source>
        <dbReference type="ARBA" id="ARBA00022475"/>
    </source>
</evidence>
<keyword evidence="4" id="KW-0997">Cell inner membrane</keyword>
<feature type="transmembrane region" description="Helical" evidence="14">
    <location>
        <begin position="614"/>
        <end position="636"/>
    </location>
</feature>
<organism evidence="16 17">
    <name type="scientific">Paraburkholderia caledonica</name>
    <dbReference type="NCBI Taxonomy" id="134536"/>
    <lineage>
        <taxon>Bacteria</taxon>
        <taxon>Pseudomonadati</taxon>
        <taxon>Pseudomonadota</taxon>
        <taxon>Betaproteobacteria</taxon>
        <taxon>Burkholderiales</taxon>
        <taxon>Burkholderiaceae</taxon>
        <taxon>Paraburkholderia</taxon>
    </lineage>
</organism>
<dbReference type="InterPro" id="IPR025857">
    <property type="entry name" value="MacB_PCD"/>
</dbReference>
<dbReference type="EC" id="3.6.3.-" evidence="16"/>
<dbReference type="GO" id="GO:0098796">
    <property type="term" value="C:membrane protein complex"/>
    <property type="evidence" value="ECO:0007669"/>
    <property type="project" value="UniProtKB-ARBA"/>
</dbReference>
<dbReference type="InterPro" id="IPR017871">
    <property type="entry name" value="ABC_transporter-like_CS"/>
</dbReference>
<evidence type="ECO:0000256" key="11">
    <source>
        <dbReference type="ARBA" id="ARBA00038076"/>
    </source>
</evidence>
<dbReference type="GO" id="GO:0016887">
    <property type="term" value="F:ATP hydrolysis activity"/>
    <property type="evidence" value="ECO:0007669"/>
    <property type="project" value="InterPro"/>
</dbReference>
<proteinExistence type="inferred from homology"/>
<evidence type="ECO:0000256" key="7">
    <source>
        <dbReference type="ARBA" id="ARBA00022840"/>
    </source>
</evidence>